<organism evidence="3 4">
    <name type="scientific">Candidatus Synchoanobacter obligatus</name>
    <dbReference type="NCBI Taxonomy" id="2919597"/>
    <lineage>
        <taxon>Bacteria</taxon>
        <taxon>Pseudomonadati</taxon>
        <taxon>Pseudomonadota</taxon>
        <taxon>Gammaproteobacteria</taxon>
        <taxon>Candidatus Comchoanobacterales</taxon>
        <taxon>Candidatus Comchoanobacteraceae</taxon>
        <taxon>Candidatus Synchoanobacter</taxon>
    </lineage>
</organism>
<feature type="transmembrane region" description="Helical" evidence="2">
    <location>
        <begin position="37"/>
        <end position="59"/>
    </location>
</feature>
<comment type="caution">
    <text evidence="3">The sequence shown here is derived from an EMBL/GenBank/DDBJ whole genome shotgun (WGS) entry which is preliminary data.</text>
</comment>
<reference evidence="3 4" key="1">
    <citation type="journal article" date="2022" name="Nat. Microbiol.">
        <title>The microbiome of a bacterivorous marine choanoflagellate contains a resource-demanding obligate bacterial associate.</title>
        <authorList>
            <person name="Needham D.M."/>
            <person name="Poirier C."/>
            <person name="Bachy C."/>
            <person name="George E.E."/>
            <person name="Wilken S."/>
            <person name="Yung C.C.M."/>
            <person name="Limardo A.J."/>
            <person name="Morando M."/>
            <person name="Sudek L."/>
            <person name="Malmstrom R.R."/>
            <person name="Keeling P.J."/>
            <person name="Santoro A.E."/>
            <person name="Worden A.Z."/>
        </authorList>
    </citation>
    <scope>NUCLEOTIDE SEQUENCE [LARGE SCALE GENOMIC DNA]</scope>
    <source>
        <strain evidence="3 4">Comchoano-2</strain>
    </source>
</reference>
<keyword evidence="2" id="KW-0812">Transmembrane</keyword>
<dbReference type="EMBL" id="JAKUDN010000001">
    <property type="protein sequence ID" value="MCP8351836.1"/>
    <property type="molecule type" value="Genomic_DNA"/>
</dbReference>
<accession>A0ABT1L3R6</accession>
<evidence type="ECO:0000313" key="4">
    <source>
        <dbReference type="Proteomes" id="UP001320768"/>
    </source>
</evidence>
<evidence type="ECO:0000313" key="3">
    <source>
        <dbReference type="EMBL" id="MCP8351836.1"/>
    </source>
</evidence>
<dbReference type="RefSeq" id="WP_258568945.1">
    <property type="nucleotide sequence ID" value="NZ_JAKUDN010000001.1"/>
</dbReference>
<keyword evidence="4" id="KW-1185">Reference proteome</keyword>
<sequence length="247" mass="25004">MTKKNQYYLLCVISLIAVVVFIGVTAGAAAAPVAGGAAAAAASSGAVAAAAPVAGGAAAAAASSGAVAAGATGVGVFAMLAGYLGYKGYKEPPPLPQGQDTDTRADAYENPRYEPAYSDNESSANTIENESHYANPAASSGDTESDYVALETMNNNSGADALYAVIENNNASQAPGQQKVGDGKVNMSNQLTEAGIFMKKAISENKGISGGYAAIAQAKTDAEMAKRSMVQRKPGRLRANQRNMGPK</sequence>
<feature type="transmembrane region" description="Helical" evidence="2">
    <location>
        <begin position="66"/>
        <end position="86"/>
    </location>
</feature>
<protein>
    <submittedName>
        <fullName evidence="3">Uncharacterized protein</fullName>
    </submittedName>
</protein>
<name>A0ABT1L3R6_9GAMM</name>
<gene>
    <name evidence="3" type="ORF">MKS91_00810</name>
</gene>
<proteinExistence type="predicted"/>
<dbReference type="Proteomes" id="UP001320768">
    <property type="component" value="Unassembled WGS sequence"/>
</dbReference>
<keyword evidence="2" id="KW-0472">Membrane</keyword>
<evidence type="ECO:0000256" key="2">
    <source>
        <dbReference type="SAM" id="Phobius"/>
    </source>
</evidence>
<feature type="region of interest" description="Disordered" evidence="1">
    <location>
        <begin position="224"/>
        <end position="247"/>
    </location>
</feature>
<evidence type="ECO:0000256" key="1">
    <source>
        <dbReference type="SAM" id="MobiDB-lite"/>
    </source>
</evidence>
<keyword evidence="2" id="KW-1133">Transmembrane helix</keyword>
<feature type="transmembrane region" description="Helical" evidence="2">
    <location>
        <begin position="7"/>
        <end position="31"/>
    </location>
</feature>